<evidence type="ECO:0000313" key="3">
    <source>
        <dbReference type="EMBL" id="ETO28574.1"/>
    </source>
</evidence>
<dbReference type="PANTHER" id="PTHR18806:SF4">
    <property type="entry name" value="RNA-BINDING PROTEIN 25"/>
    <property type="match status" value="1"/>
</dbReference>
<dbReference type="PROSITE" id="PS51025">
    <property type="entry name" value="PWI"/>
    <property type="match status" value="1"/>
</dbReference>
<dbReference type="InterPro" id="IPR002483">
    <property type="entry name" value="PWI_dom"/>
</dbReference>
<dbReference type="EMBL" id="ASPP01006590">
    <property type="protein sequence ID" value="ETO28574.1"/>
    <property type="molecule type" value="Genomic_DNA"/>
</dbReference>
<gene>
    <name evidence="3" type="ORF">RFI_08556</name>
</gene>
<dbReference type="Gene3D" id="1.20.1390.10">
    <property type="entry name" value="PWI domain"/>
    <property type="match status" value="1"/>
</dbReference>
<evidence type="ECO:0000259" key="2">
    <source>
        <dbReference type="PROSITE" id="PS51025"/>
    </source>
</evidence>
<dbReference type="PANTHER" id="PTHR18806">
    <property type="entry name" value="RBM25 PROTEIN"/>
    <property type="match status" value="1"/>
</dbReference>
<feature type="domain" description="PWI" evidence="2">
    <location>
        <begin position="52"/>
        <end position="136"/>
    </location>
</feature>
<organism evidence="3 4">
    <name type="scientific">Reticulomyxa filosa</name>
    <dbReference type="NCBI Taxonomy" id="46433"/>
    <lineage>
        <taxon>Eukaryota</taxon>
        <taxon>Sar</taxon>
        <taxon>Rhizaria</taxon>
        <taxon>Retaria</taxon>
        <taxon>Foraminifera</taxon>
        <taxon>Monothalamids</taxon>
        <taxon>Reticulomyxidae</taxon>
        <taxon>Reticulomyxa</taxon>
    </lineage>
</organism>
<proteinExistence type="predicted"/>
<dbReference type="Proteomes" id="UP000023152">
    <property type="component" value="Unassembled WGS sequence"/>
</dbReference>
<dbReference type="AlphaFoldDB" id="X6NS72"/>
<protein>
    <recommendedName>
        <fullName evidence="2">PWI domain-containing protein</fullName>
    </recommendedName>
</protein>
<keyword evidence="4" id="KW-1185">Reference proteome</keyword>
<reference evidence="3 4" key="1">
    <citation type="journal article" date="2013" name="Curr. Biol.">
        <title>The Genome of the Foraminiferan Reticulomyxa filosa.</title>
        <authorList>
            <person name="Glockner G."/>
            <person name="Hulsmann N."/>
            <person name="Schleicher M."/>
            <person name="Noegel A.A."/>
            <person name="Eichinger L."/>
            <person name="Gallinger C."/>
            <person name="Pawlowski J."/>
            <person name="Sierra R."/>
            <person name="Euteneuer U."/>
            <person name="Pillet L."/>
            <person name="Moustafa A."/>
            <person name="Platzer M."/>
            <person name="Groth M."/>
            <person name="Szafranski K."/>
            <person name="Schliwa M."/>
        </authorList>
    </citation>
    <scope>NUCLEOTIDE SEQUENCE [LARGE SCALE GENOMIC DNA]</scope>
</reference>
<sequence length="286" mass="32861">TDANDSTVKKQKAEGTTDAEGEEDKITPFTIQLPAKIKYSQELIELIPAADNELLAFPLDWSIIDEKKIVENTMEAWLNQRFAQYLGKEAQDLTKFVVGLLNNHFSSQQIASQLKMVLEKDTQAFMQNIISEKTSLGHNNPLLFFFTPPLHLLAHTSFYISNCVKAAVEHPFFSFCWSIGKKNKTNANEAIIRILSVCGNEAFKHQTYLFFTSIIDFSHKQYVCRFQNKTQTLNVLFHNCIKLVFVRLKTKANCILLIKFKQLKKTTPKVIDRMFTCLQDKQLKNL</sequence>
<feature type="non-terminal residue" evidence="3">
    <location>
        <position position="1"/>
    </location>
</feature>
<name>X6NS72_RETFI</name>
<dbReference type="Pfam" id="PF01480">
    <property type="entry name" value="PWI"/>
    <property type="match status" value="1"/>
</dbReference>
<evidence type="ECO:0000256" key="1">
    <source>
        <dbReference type="SAM" id="MobiDB-lite"/>
    </source>
</evidence>
<feature type="region of interest" description="Disordered" evidence="1">
    <location>
        <begin position="1"/>
        <end position="23"/>
    </location>
</feature>
<comment type="caution">
    <text evidence="3">The sequence shown here is derived from an EMBL/GenBank/DDBJ whole genome shotgun (WGS) entry which is preliminary data.</text>
</comment>
<evidence type="ECO:0000313" key="4">
    <source>
        <dbReference type="Proteomes" id="UP000023152"/>
    </source>
</evidence>
<dbReference type="InterPro" id="IPR052768">
    <property type="entry name" value="RBM25"/>
</dbReference>
<accession>X6NS72</accession>
<dbReference type="OrthoDB" id="6275295at2759"/>